<dbReference type="SUPFAM" id="SSF51735">
    <property type="entry name" value="NAD(P)-binding Rossmann-fold domains"/>
    <property type="match status" value="1"/>
</dbReference>
<dbReference type="Gene3D" id="3.90.180.10">
    <property type="entry name" value="Medium-chain alcohol dehydrogenases, catalytic domain"/>
    <property type="match status" value="1"/>
</dbReference>
<dbReference type="Pfam" id="PF08240">
    <property type="entry name" value="ADH_N"/>
    <property type="match status" value="1"/>
</dbReference>
<dbReference type="GO" id="GO:0016491">
    <property type="term" value="F:oxidoreductase activity"/>
    <property type="evidence" value="ECO:0007669"/>
    <property type="project" value="TreeGrafter"/>
</dbReference>
<dbReference type="SUPFAM" id="SSF50129">
    <property type="entry name" value="GroES-like"/>
    <property type="match status" value="1"/>
</dbReference>
<evidence type="ECO:0000259" key="1">
    <source>
        <dbReference type="Pfam" id="PF08240"/>
    </source>
</evidence>
<dbReference type="EMBL" id="NCKU01011694">
    <property type="protein sequence ID" value="RWS00348.1"/>
    <property type="molecule type" value="Genomic_DNA"/>
</dbReference>
<organism evidence="2 3">
    <name type="scientific">Dinothrombium tinctorium</name>
    <dbReference type="NCBI Taxonomy" id="1965070"/>
    <lineage>
        <taxon>Eukaryota</taxon>
        <taxon>Metazoa</taxon>
        <taxon>Ecdysozoa</taxon>
        <taxon>Arthropoda</taxon>
        <taxon>Chelicerata</taxon>
        <taxon>Arachnida</taxon>
        <taxon>Acari</taxon>
        <taxon>Acariformes</taxon>
        <taxon>Trombidiformes</taxon>
        <taxon>Prostigmata</taxon>
        <taxon>Anystina</taxon>
        <taxon>Parasitengona</taxon>
        <taxon>Trombidioidea</taxon>
        <taxon>Trombidiidae</taxon>
        <taxon>Dinothrombium</taxon>
    </lineage>
</organism>
<comment type="caution">
    <text evidence="2">The sequence shown here is derived from an EMBL/GenBank/DDBJ whole genome shotgun (WGS) entry which is preliminary data.</text>
</comment>
<dbReference type="InterPro" id="IPR011032">
    <property type="entry name" value="GroES-like_sf"/>
</dbReference>
<dbReference type="Proteomes" id="UP000285301">
    <property type="component" value="Unassembled WGS sequence"/>
</dbReference>
<dbReference type="OrthoDB" id="6415573at2759"/>
<dbReference type="GO" id="GO:0005739">
    <property type="term" value="C:mitochondrion"/>
    <property type="evidence" value="ECO:0007669"/>
    <property type="project" value="TreeGrafter"/>
</dbReference>
<dbReference type="Gene3D" id="3.40.50.720">
    <property type="entry name" value="NAD(P)-binding Rossmann-like Domain"/>
    <property type="match status" value="2"/>
</dbReference>
<feature type="non-terminal residue" evidence="2">
    <location>
        <position position="187"/>
    </location>
</feature>
<sequence length="187" mass="20123">MSTFKKLQVFDLSTDFAKAVRVVEATKPIPAADEVLVKNIYAGVNASDINVTAGRYFTFGEPPFDIGFEALGTIEAVGPEVILQPGQAVLLFGNQGFSEYLLCKQEKAIPIPELQPEYIALFVVGLTAAIGLDEDGIDVIWETIGGSVAEMLFSHLADKGRMILIGGISGYKDEGFPPFNVPDLPVK</sequence>
<accession>A0A3S3PG52</accession>
<dbReference type="STRING" id="1965070.A0A3S3PG52"/>
<evidence type="ECO:0000313" key="3">
    <source>
        <dbReference type="Proteomes" id="UP000285301"/>
    </source>
</evidence>
<keyword evidence="3" id="KW-1185">Reference proteome</keyword>
<dbReference type="PANTHER" id="PTHR43677">
    <property type="entry name" value="SHORT-CHAIN DEHYDROGENASE/REDUCTASE"/>
    <property type="match status" value="1"/>
</dbReference>
<dbReference type="PANTHER" id="PTHR43677:SF3">
    <property type="entry name" value="PROSTAGLANDIN REDUCTASE 3"/>
    <property type="match status" value="1"/>
</dbReference>
<dbReference type="InterPro" id="IPR013154">
    <property type="entry name" value="ADH-like_N"/>
</dbReference>
<protein>
    <submittedName>
        <fullName evidence="2">Quinone oxidoreductase-like protein</fullName>
    </submittedName>
</protein>
<dbReference type="InterPro" id="IPR051397">
    <property type="entry name" value="Zn-ADH-like_protein"/>
</dbReference>
<feature type="domain" description="Alcohol dehydrogenase-like N-terminal" evidence="1">
    <location>
        <begin position="32"/>
        <end position="113"/>
    </location>
</feature>
<reference evidence="2 3" key="1">
    <citation type="journal article" date="2018" name="Gigascience">
        <title>Genomes of trombidid mites reveal novel predicted allergens and laterally-transferred genes associated with secondary metabolism.</title>
        <authorList>
            <person name="Dong X."/>
            <person name="Chaisiri K."/>
            <person name="Xia D."/>
            <person name="Armstrong S.D."/>
            <person name="Fang Y."/>
            <person name="Donnelly M.J."/>
            <person name="Kadowaki T."/>
            <person name="McGarry J.W."/>
            <person name="Darby A.C."/>
            <person name="Makepeace B.L."/>
        </authorList>
    </citation>
    <scope>NUCLEOTIDE SEQUENCE [LARGE SCALE GENOMIC DNA]</scope>
    <source>
        <strain evidence="2">UoL-WK</strain>
    </source>
</reference>
<gene>
    <name evidence="2" type="ORF">B4U79_00530</name>
</gene>
<proteinExistence type="predicted"/>
<evidence type="ECO:0000313" key="2">
    <source>
        <dbReference type="EMBL" id="RWS00348.1"/>
    </source>
</evidence>
<dbReference type="AlphaFoldDB" id="A0A3S3PG52"/>
<name>A0A3S3PG52_9ACAR</name>
<dbReference type="InterPro" id="IPR036291">
    <property type="entry name" value="NAD(P)-bd_dom_sf"/>
</dbReference>